<keyword evidence="3" id="KW-1185">Reference proteome</keyword>
<proteinExistence type="predicted"/>
<protein>
    <submittedName>
        <fullName evidence="2">Uncharacterized protein</fullName>
    </submittedName>
</protein>
<evidence type="ECO:0000313" key="2">
    <source>
        <dbReference type="EMBL" id="GBP14701.1"/>
    </source>
</evidence>
<organism evidence="2 3">
    <name type="scientific">Eumeta variegata</name>
    <name type="common">Bagworm moth</name>
    <name type="synonym">Eumeta japonica</name>
    <dbReference type="NCBI Taxonomy" id="151549"/>
    <lineage>
        <taxon>Eukaryota</taxon>
        <taxon>Metazoa</taxon>
        <taxon>Ecdysozoa</taxon>
        <taxon>Arthropoda</taxon>
        <taxon>Hexapoda</taxon>
        <taxon>Insecta</taxon>
        <taxon>Pterygota</taxon>
        <taxon>Neoptera</taxon>
        <taxon>Endopterygota</taxon>
        <taxon>Lepidoptera</taxon>
        <taxon>Glossata</taxon>
        <taxon>Ditrysia</taxon>
        <taxon>Tineoidea</taxon>
        <taxon>Psychidae</taxon>
        <taxon>Oiketicinae</taxon>
        <taxon>Eumeta</taxon>
    </lineage>
</organism>
<sequence>MAIRRVNLQKFDIATAHPIPKDMKQYIIQQLYHYDYEQVEPKFFSYPPPRQEFKVKSYEEAYRKYMKSRTTSFNDKTTSVAPPVTRSTE</sequence>
<feature type="region of interest" description="Disordered" evidence="1">
    <location>
        <begin position="70"/>
        <end position="89"/>
    </location>
</feature>
<dbReference type="Gene3D" id="6.20.310.10">
    <property type="match status" value="1"/>
</dbReference>
<dbReference type="Proteomes" id="UP000299102">
    <property type="component" value="Unassembled WGS sequence"/>
</dbReference>
<dbReference type="EMBL" id="BGZK01000066">
    <property type="protein sequence ID" value="GBP14701.1"/>
    <property type="molecule type" value="Genomic_DNA"/>
</dbReference>
<dbReference type="AlphaFoldDB" id="A0A4C1TMU1"/>
<reference evidence="2 3" key="1">
    <citation type="journal article" date="2019" name="Commun. Biol.">
        <title>The bagworm genome reveals a unique fibroin gene that provides high tensile strength.</title>
        <authorList>
            <person name="Kono N."/>
            <person name="Nakamura H."/>
            <person name="Ohtoshi R."/>
            <person name="Tomita M."/>
            <person name="Numata K."/>
            <person name="Arakawa K."/>
        </authorList>
    </citation>
    <scope>NUCLEOTIDE SEQUENCE [LARGE SCALE GENOMIC DNA]</scope>
</reference>
<gene>
    <name evidence="2" type="ORF">EVAR_9607_1</name>
</gene>
<accession>A0A4C1TMU1</accession>
<evidence type="ECO:0000313" key="3">
    <source>
        <dbReference type="Proteomes" id="UP000299102"/>
    </source>
</evidence>
<name>A0A4C1TMU1_EUMVA</name>
<comment type="caution">
    <text evidence="2">The sequence shown here is derived from an EMBL/GenBank/DDBJ whole genome shotgun (WGS) entry which is preliminary data.</text>
</comment>
<evidence type="ECO:0000256" key="1">
    <source>
        <dbReference type="SAM" id="MobiDB-lite"/>
    </source>
</evidence>